<dbReference type="InterPro" id="IPR026960">
    <property type="entry name" value="RVT-Znf"/>
</dbReference>
<dbReference type="InterPro" id="IPR002156">
    <property type="entry name" value="RNaseH_domain"/>
</dbReference>
<dbReference type="Pfam" id="PF13456">
    <property type="entry name" value="RVT_3"/>
    <property type="match status" value="1"/>
</dbReference>
<gene>
    <name evidence="3" type="ORF">V6N11_060412</name>
</gene>
<evidence type="ECO:0000259" key="2">
    <source>
        <dbReference type="Pfam" id="PF13966"/>
    </source>
</evidence>
<evidence type="ECO:0000259" key="1">
    <source>
        <dbReference type="Pfam" id="PF13456"/>
    </source>
</evidence>
<dbReference type="Pfam" id="PF13966">
    <property type="entry name" value="zf-RVT"/>
    <property type="match status" value="1"/>
</dbReference>
<feature type="domain" description="Reverse transcriptase zinc-binding" evidence="2">
    <location>
        <begin position="174"/>
        <end position="230"/>
    </location>
</feature>
<organism evidence="3 4">
    <name type="scientific">Hibiscus sabdariffa</name>
    <name type="common">roselle</name>
    <dbReference type="NCBI Taxonomy" id="183260"/>
    <lineage>
        <taxon>Eukaryota</taxon>
        <taxon>Viridiplantae</taxon>
        <taxon>Streptophyta</taxon>
        <taxon>Embryophyta</taxon>
        <taxon>Tracheophyta</taxon>
        <taxon>Spermatophyta</taxon>
        <taxon>Magnoliopsida</taxon>
        <taxon>eudicotyledons</taxon>
        <taxon>Gunneridae</taxon>
        <taxon>Pentapetalae</taxon>
        <taxon>rosids</taxon>
        <taxon>malvids</taxon>
        <taxon>Malvales</taxon>
        <taxon>Malvaceae</taxon>
        <taxon>Malvoideae</taxon>
        <taxon>Hibiscus</taxon>
    </lineage>
</organism>
<dbReference type="Proteomes" id="UP001396334">
    <property type="component" value="Unassembled WGS sequence"/>
</dbReference>
<evidence type="ECO:0000313" key="4">
    <source>
        <dbReference type="Proteomes" id="UP001396334"/>
    </source>
</evidence>
<protein>
    <recommendedName>
        <fullName evidence="5">RNase H type-1 domain-containing protein</fullName>
    </recommendedName>
</protein>
<dbReference type="CDD" id="cd06222">
    <property type="entry name" value="RNase_H_like"/>
    <property type="match status" value="1"/>
</dbReference>
<dbReference type="InterPro" id="IPR012337">
    <property type="entry name" value="RNaseH-like_sf"/>
</dbReference>
<name>A0ABR2QQ92_9ROSI</name>
<dbReference type="Gene3D" id="3.30.420.10">
    <property type="entry name" value="Ribonuclease H-like superfamily/Ribonuclease H"/>
    <property type="match status" value="1"/>
</dbReference>
<dbReference type="PANTHER" id="PTHR47074:SF61">
    <property type="entry name" value="RNASE H TYPE-1 DOMAIN-CONTAINING PROTEIN"/>
    <property type="match status" value="1"/>
</dbReference>
<dbReference type="InterPro" id="IPR044730">
    <property type="entry name" value="RNase_H-like_dom_plant"/>
</dbReference>
<dbReference type="EMBL" id="JBBPBN010000034">
    <property type="protein sequence ID" value="KAK9002832.1"/>
    <property type="molecule type" value="Genomic_DNA"/>
</dbReference>
<dbReference type="PANTHER" id="PTHR47074">
    <property type="entry name" value="BNAC02G40300D PROTEIN"/>
    <property type="match status" value="1"/>
</dbReference>
<dbReference type="SUPFAM" id="SSF53098">
    <property type="entry name" value="Ribonuclease H-like"/>
    <property type="match status" value="1"/>
</dbReference>
<evidence type="ECO:0008006" key="5">
    <source>
        <dbReference type="Google" id="ProtNLM"/>
    </source>
</evidence>
<proteinExistence type="predicted"/>
<accession>A0ABR2QQ92</accession>
<comment type="caution">
    <text evidence="3">The sequence shown here is derived from an EMBL/GenBank/DDBJ whole genome shotgun (WGS) entry which is preliminary data.</text>
</comment>
<evidence type="ECO:0000313" key="3">
    <source>
        <dbReference type="EMBL" id="KAK9002832.1"/>
    </source>
</evidence>
<dbReference type="InterPro" id="IPR052929">
    <property type="entry name" value="RNase_H-like_EbsB-rel"/>
</dbReference>
<feature type="domain" description="RNase H type-1" evidence="1">
    <location>
        <begin position="331"/>
        <end position="451"/>
    </location>
</feature>
<reference evidence="3 4" key="1">
    <citation type="journal article" date="2024" name="G3 (Bethesda)">
        <title>Genome assembly of Hibiscus sabdariffa L. provides insights into metabolisms of medicinal natural products.</title>
        <authorList>
            <person name="Kim T."/>
        </authorList>
    </citation>
    <scope>NUCLEOTIDE SEQUENCE [LARGE SCALE GENOMIC DNA]</scope>
    <source>
        <strain evidence="3">TK-2024</strain>
        <tissue evidence="3">Old leaves</tissue>
    </source>
</reference>
<keyword evidence="4" id="KW-1185">Reference proteome</keyword>
<sequence>MATVTNDLARLAIGSGEDESLSFDSDEPALPPSYDFCFVGSRDQSESLWLREAAAVDSQSRPVHNQSKEGNYSNAATFTPFFPARAASKGLSNDCRPGFHANHNLGGLSPGPIIGCAEINDNSAMDISMVTNEENCHMEQLEGLKRPRVHSHSPGVSAFSDSSGASNPISTDLSIQVSLQCWKFIKNFVPTKCNLCIKRVAGDSICVRCFKEPEDGAHVIRNCIFAGRVWFLLGIQCPRIGAQSLLSDWLLALLNQSNSKQSQVILLTIWSLWINRNKFIFEGDSKRPVDVVTFIKSYCLDLHVVSIRLSASALSAPARWTTPMNPYVKVNYDASFNSIASSATLGVVVRDNNGFILGAQCVVSYHVASSFAAEAQATIHGLNFASDLGFHWVEVEGDSRDVVTKLLSASSDTSEISALIEEAKGLARNFRDCKFVFRNRGGNTVAHSLAHLRGELATDTIWVEEAPWQIEFLAAEDRRWLDPP</sequence>
<dbReference type="InterPro" id="IPR036397">
    <property type="entry name" value="RNaseH_sf"/>
</dbReference>